<protein>
    <recommendedName>
        <fullName evidence="1">DUF1835 domain-containing protein</fullName>
    </recommendedName>
</protein>
<dbReference type="InterPro" id="IPR014973">
    <property type="entry name" value="DUF1835"/>
</dbReference>
<dbReference type="Pfam" id="PF08874">
    <property type="entry name" value="DUF1835"/>
    <property type="match status" value="1"/>
</dbReference>
<gene>
    <name evidence="2" type="ORF">DFQ04_1322</name>
</gene>
<evidence type="ECO:0000313" key="2">
    <source>
        <dbReference type="EMBL" id="TDQ19500.1"/>
    </source>
</evidence>
<sequence>MIYHILNGDALLGKFPEEIPGERISFRECLIDGPVKAENLKEFWAIREKFIASSYPNPANFSYQSYSQAELERILHIPIDSKVYCWFEEDLFCQVNLWFVLNLLQGKKVEVFLALPYPDSPYNFTVLSDKELVDSYLHKAHFLSEKEREILAKLWIHYQNQDVFEALKIADLFLERFPFLKPAVEAWRDMIPLGDFQGKPIETLKEIQRETATYDFGKVFQEFQKRLPNYGFGDTQVQRMWETIKKEG</sequence>
<dbReference type="EMBL" id="SNYF01000005">
    <property type="protein sequence ID" value="TDQ19500.1"/>
    <property type="molecule type" value="Genomic_DNA"/>
</dbReference>
<feature type="domain" description="DUF1835" evidence="1">
    <location>
        <begin position="23"/>
        <end position="113"/>
    </location>
</feature>
<name>A0A4R6T8W9_9BACT</name>
<reference evidence="2 3" key="1">
    <citation type="submission" date="2019-03" db="EMBL/GenBank/DDBJ databases">
        <title>Genomic Encyclopedia of Type Strains, Phase III (KMG-III): the genomes of soil and plant-associated and newly described type strains.</title>
        <authorList>
            <person name="Whitman W."/>
        </authorList>
    </citation>
    <scope>NUCLEOTIDE SEQUENCE [LARGE SCALE GENOMIC DNA]</scope>
    <source>
        <strain evidence="2 3">CECT 8446</strain>
    </source>
</reference>
<evidence type="ECO:0000259" key="1">
    <source>
        <dbReference type="Pfam" id="PF08874"/>
    </source>
</evidence>
<organism evidence="2 3">
    <name type="scientific">Algoriphagus boseongensis</name>
    <dbReference type="NCBI Taxonomy" id="1442587"/>
    <lineage>
        <taxon>Bacteria</taxon>
        <taxon>Pseudomonadati</taxon>
        <taxon>Bacteroidota</taxon>
        <taxon>Cytophagia</taxon>
        <taxon>Cytophagales</taxon>
        <taxon>Cyclobacteriaceae</taxon>
        <taxon>Algoriphagus</taxon>
    </lineage>
</organism>
<keyword evidence="3" id="KW-1185">Reference proteome</keyword>
<proteinExistence type="predicted"/>
<accession>A0A4R6T8W9</accession>
<evidence type="ECO:0000313" key="3">
    <source>
        <dbReference type="Proteomes" id="UP000294535"/>
    </source>
</evidence>
<dbReference type="AlphaFoldDB" id="A0A4R6T8W9"/>
<dbReference type="Proteomes" id="UP000294535">
    <property type="component" value="Unassembled WGS sequence"/>
</dbReference>
<dbReference type="RefSeq" id="WP_133553871.1">
    <property type="nucleotide sequence ID" value="NZ_SNYF01000005.1"/>
</dbReference>
<comment type="caution">
    <text evidence="2">The sequence shown here is derived from an EMBL/GenBank/DDBJ whole genome shotgun (WGS) entry which is preliminary data.</text>
</comment>
<dbReference type="OrthoDB" id="127805at2"/>